<gene>
    <name evidence="1" type="ORF">AMR76_14045</name>
</gene>
<evidence type="ECO:0000313" key="1">
    <source>
        <dbReference type="EMBL" id="KQH85617.1"/>
    </source>
</evidence>
<dbReference type="Proteomes" id="UP000051221">
    <property type="component" value="Unassembled WGS sequence"/>
</dbReference>
<dbReference type="AlphaFoldDB" id="A0A0Q2MC25"/>
<name>A0A0Q2MC25_VIBFU</name>
<protein>
    <submittedName>
        <fullName evidence="1">Uncharacterized protein</fullName>
    </submittedName>
</protein>
<keyword evidence="2" id="KW-1185">Reference proteome</keyword>
<comment type="caution">
    <text evidence="1">The sequence shown here is derived from an EMBL/GenBank/DDBJ whole genome shotgun (WGS) entry which is preliminary data.</text>
</comment>
<organism evidence="1 2">
    <name type="scientific">Vibrio furnissii</name>
    <dbReference type="NCBI Taxonomy" id="29494"/>
    <lineage>
        <taxon>Bacteria</taxon>
        <taxon>Pseudomonadati</taxon>
        <taxon>Pseudomonadota</taxon>
        <taxon>Gammaproteobacteria</taxon>
        <taxon>Vibrionales</taxon>
        <taxon>Vibrionaceae</taxon>
        <taxon>Vibrio</taxon>
    </lineage>
</organism>
<dbReference type="InParanoid" id="A0A0Q2MC25"/>
<reference evidence="1 2" key="1">
    <citation type="submission" date="2015-08" db="EMBL/GenBank/DDBJ databases">
        <title>Antibacterial properties of a collection of Vibrionaceae strains.</title>
        <authorList>
            <person name="Giubergia S."/>
        </authorList>
    </citation>
    <scope>NUCLEOTIDE SEQUENCE [LARGE SCALE GENOMIC DNA]</scope>
    <source>
        <strain evidence="1 2">S0821</strain>
    </source>
</reference>
<dbReference type="EMBL" id="LKHS01000010">
    <property type="protein sequence ID" value="KQH85617.1"/>
    <property type="molecule type" value="Genomic_DNA"/>
</dbReference>
<proteinExistence type="predicted"/>
<sequence>MMNRAGEFRIKMAEKKPAGERAFSGVSFLKSTREPTKNLPKCATSSAQQMLRLNLHYGLG</sequence>
<accession>A0A0Q2MC25</accession>
<evidence type="ECO:0000313" key="2">
    <source>
        <dbReference type="Proteomes" id="UP000051221"/>
    </source>
</evidence>